<comment type="caution">
    <text evidence="1">The sequence shown here is derived from an EMBL/GenBank/DDBJ whole genome shotgun (WGS) entry which is preliminary data.</text>
</comment>
<dbReference type="EMBL" id="CM042043">
    <property type="protein sequence ID" value="KAI3694930.1"/>
    <property type="molecule type" value="Genomic_DNA"/>
</dbReference>
<keyword evidence="2" id="KW-1185">Reference proteome</keyword>
<reference evidence="1 2" key="2">
    <citation type="journal article" date="2022" name="Mol. Ecol. Resour.">
        <title>The genomes of chicory, endive, great burdock and yacon provide insights into Asteraceae paleo-polyploidization history and plant inulin production.</title>
        <authorList>
            <person name="Fan W."/>
            <person name="Wang S."/>
            <person name="Wang H."/>
            <person name="Wang A."/>
            <person name="Jiang F."/>
            <person name="Liu H."/>
            <person name="Zhao H."/>
            <person name="Xu D."/>
            <person name="Zhang Y."/>
        </authorList>
    </citation>
    <scope>NUCLEOTIDE SEQUENCE [LARGE SCALE GENOMIC DNA]</scope>
    <source>
        <strain evidence="2">cv. Yunnan</strain>
        <tissue evidence="1">Leaves</tissue>
    </source>
</reference>
<organism evidence="1 2">
    <name type="scientific">Smallanthus sonchifolius</name>
    <dbReference type="NCBI Taxonomy" id="185202"/>
    <lineage>
        <taxon>Eukaryota</taxon>
        <taxon>Viridiplantae</taxon>
        <taxon>Streptophyta</taxon>
        <taxon>Embryophyta</taxon>
        <taxon>Tracheophyta</taxon>
        <taxon>Spermatophyta</taxon>
        <taxon>Magnoliopsida</taxon>
        <taxon>eudicotyledons</taxon>
        <taxon>Gunneridae</taxon>
        <taxon>Pentapetalae</taxon>
        <taxon>asterids</taxon>
        <taxon>campanulids</taxon>
        <taxon>Asterales</taxon>
        <taxon>Asteraceae</taxon>
        <taxon>Asteroideae</taxon>
        <taxon>Heliantheae alliance</taxon>
        <taxon>Millerieae</taxon>
        <taxon>Smallanthus</taxon>
    </lineage>
</organism>
<accession>A0ACB8ZFP0</accession>
<dbReference type="Proteomes" id="UP001056120">
    <property type="component" value="Linkage Group LG26"/>
</dbReference>
<reference evidence="2" key="1">
    <citation type="journal article" date="2022" name="Mol. Ecol. Resour.">
        <title>The genomes of chicory, endive, great burdock and yacon provide insights into Asteraceae palaeo-polyploidization history and plant inulin production.</title>
        <authorList>
            <person name="Fan W."/>
            <person name="Wang S."/>
            <person name="Wang H."/>
            <person name="Wang A."/>
            <person name="Jiang F."/>
            <person name="Liu H."/>
            <person name="Zhao H."/>
            <person name="Xu D."/>
            <person name="Zhang Y."/>
        </authorList>
    </citation>
    <scope>NUCLEOTIDE SEQUENCE [LARGE SCALE GENOMIC DNA]</scope>
    <source>
        <strain evidence="2">cv. Yunnan</strain>
    </source>
</reference>
<evidence type="ECO:0000313" key="1">
    <source>
        <dbReference type="EMBL" id="KAI3694930.1"/>
    </source>
</evidence>
<evidence type="ECO:0000313" key="2">
    <source>
        <dbReference type="Proteomes" id="UP001056120"/>
    </source>
</evidence>
<gene>
    <name evidence="1" type="ORF">L1987_77914</name>
</gene>
<name>A0ACB8ZFP0_9ASTR</name>
<proteinExistence type="predicted"/>
<sequence length="622" mass="69225">MGAGSIFSNKKHEKKSSSDALAAPVLYPDDDKTGSPCFVERTPTALERISAAVRGRLRAALLERVEAVDIQLTLTDVLIDTMIDDMRSQWGYSSSDDNMDLVKPLIPSTRQPIKQPIPSTKRPIRQPTSSTRKPVAQSITSTRIPVKVTVPSTKRPVIPSIRKLKSYSSLEVLMLAFVGNSGLTPTIAKEPETREFCIQAAGALMFAALLSLTKWIISFFEEEEVEVPVSKEHRERWRLIKLRDTNPELGQGIPMGFQFPVSITPVDEVSTNETDVTENGAQATGGYPVRMEADAEAAGALMFAALLSLTKWINCHLESVGEVSTNETDVTENGAQATGGNPVQMEADAEAFDVHCNSFFPLFIVLYGRLYAFDVHCSSFFPLFIMLYVLHFLSITSSGSSWLRSTFAVKFDSYGGCILRSLPQPFRLYSDKMIFQRLQREFEAALASQTQGGYGVLDDQIFTSGLYGICTGGYGVLDDQIFTSGLYGICTGYQKRQEAVSPMFETAQLRLYAFDVHCNSFFTLFIVLYGSVASFREDHFLPVSNWDHHHPYTHLDSDKMIFQHLQTEFEAAPASQMQGRVASTVDAVLLSHPDTKHLGVLQYAVNNLDFLLQFMQQNQFFD</sequence>
<protein>
    <submittedName>
        <fullName evidence="1">Uncharacterized protein</fullName>
    </submittedName>
</protein>